<feature type="transmembrane region" description="Helical" evidence="1">
    <location>
        <begin position="49"/>
        <end position="72"/>
    </location>
</feature>
<organism evidence="2 3">
    <name type="scientific">Haloactinopolyspora alba</name>
    <dbReference type="NCBI Taxonomy" id="648780"/>
    <lineage>
        <taxon>Bacteria</taxon>
        <taxon>Bacillati</taxon>
        <taxon>Actinomycetota</taxon>
        <taxon>Actinomycetes</taxon>
        <taxon>Jiangellales</taxon>
        <taxon>Jiangellaceae</taxon>
        <taxon>Haloactinopolyspora</taxon>
    </lineage>
</organism>
<sequence length="74" mass="7467">MARALVSTMSRGTSPVAALRRTAAEAREAARWAGEAKARSLGARAAAPLGLCFLPAFVLVGVVPMVATSGILGS</sequence>
<keyword evidence="1" id="KW-0472">Membrane</keyword>
<dbReference type="EMBL" id="PYGE01000004">
    <property type="protein sequence ID" value="PSL05416.1"/>
    <property type="molecule type" value="Genomic_DNA"/>
</dbReference>
<gene>
    <name evidence="2" type="ORF">CLV30_104286</name>
</gene>
<keyword evidence="1" id="KW-1133">Transmembrane helix</keyword>
<comment type="caution">
    <text evidence="2">The sequence shown here is derived from an EMBL/GenBank/DDBJ whole genome shotgun (WGS) entry which is preliminary data.</text>
</comment>
<evidence type="ECO:0000313" key="2">
    <source>
        <dbReference type="EMBL" id="PSL05416.1"/>
    </source>
</evidence>
<protein>
    <recommendedName>
        <fullName evidence="4">Type II secretion system (T2SS) protein F</fullName>
    </recommendedName>
</protein>
<keyword evidence="3" id="KW-1185">Reference proteome</keyword>
<proteinExistence type="predicted"/>
<reference evidence="2 3" key="1">
    <citation type="submission" date="2018-03" db="EMBL/GenBank/DDBJ databases">
        <title>Genomic Encyclopedia of Archaeal and Bacterial Type Strains, Phase II (KMG-II): from individual species to whole genera.</title>
        <authorList>
            <person name="Goeker M."/>
        </authorList>
    </citation>
    <scope>NUCLEOTIDE SEQUENCE [LARGE SCALE GENOMIC DNA]</scope>
    <source>
        <strain evidence="2 3">DSM 45211</strain>
    </source>
</reference>
<dbReference type="AlphaFoldDB" id="A0A2P8E7H1"/>
<keyword evidence="1" id="KW-0812">Transmembrane</keyword>
<evidence type="ECO:0000256" key="1">
    <source>
        <dbReference type="SAM" id="Phobius"/>
    </source>
</evidence>
<evidence type="ECO:0008006" key="4">
    <source>
        <dbReference type="Google" id="ProtNLM"/>
    </source>
</evidence>
<name>A0A2P8E7H1_9ACTN</name>
<evidence type="ECO:0000313" key="3">
    <source>
        <dbReference type="Proteomes" id="UP000243528"/>
    </source>
</evidence>
<accession>A0A2P8E7H1</accession>
<dbReference type="Proteomes" id="UP000243528">
    <property type="component" value="Unassembled WGS sequence"/>
</dbReference>